<feature type="region of interest" description="Disordered" evidence="9">
    <location>
        <begin position="1"/>
        <end position="30"/>
    </location>
</feature>
<comment type="catalytic activity">
    <reaction evidence="6 8">
        <text>dCMP + ATP = dCDP + ADP</text>
        <dbReference type="Rhea" id="RHEA:25094"/>
        <dbReference type="ChEBI" id="CHEBI:30616"/>
        <dbReference type="ChEBI" id="CHEBI:57566"/>
        <dbReference type="ChEBI" id="CHEBI:58593"/>
        <dbReference type="ChEBI" id="CHEBI:456216"/>
        <dbReference type="EC" id="2.7.4.25"/>
    </reaction>
</comment>
<dbReference type="Pfam" id="PF02224">
    <property type="entry name" value="Cytidylate_kin"/>
    <property type="match status" value="1"/>
</dbReference>
<accession>A0A318D2M0</accession>
<comment type="catalytic activity">
    <reaction evidence="7 8">
        <text>CMP + ATP = CDP + ADP</text>
        <dbReference type="Rhea" id="RHEA:11600"/>
        <dbReference type="ChEBI" id="CHEBI:30616"/>
        <dbReference type="ChEBI" id="CHEBI:58069"/>
        <dbReference type="ChEBI" id="CHEBI:60377"/>
        <dbReference type="ChEBI" id="CHEBI:456216"/>
        <dbReference type="EC" id="2.7.4.25"/>
    </reaction>
</comment>
<keyword evidence="2 8" id="KW-0808">Transferase</keyword>
<proteinExistence type="inferred from homology"/>
<keyword evidence="8" id="KW-0963">Cytoplasm</keyword>
<comment type="caution">
    <text evidence="11">The sequence shown here is derived from an EMBL/GenBank/DDBJ whole genome shotgun (WGS) entry which is preliminary data.</text>
</comment>
<dbReference type="HAMAP" id="MF_00238">
    <property type="entry name" value="Cytidyl_kinase_type1"/>
    <property type="match status" value="1"/>
</dbReference>
<evidence type="ECO:0000256" key="6">
    <source>
        <dbReference type="ARBA" id="ARBA00047615"/>
    </source>
</evidence>
<dbReference type="GO" id="GO:0015949">
    <property type="term" value="P:nucleobase-containing small molecule interconversion"/>
    <property type="evidence" value="ECO:0007669"/>
    <property type="project" value="TreeGrafter"/>
</dbReference>
<evidence type="ECO:0000313" key="11">
    <source>
        <dbReference type="EMBL" id="PXF63063.1"/>
    </source>
</evidence>
<evidence type="ECO:0000256" key="8">
    <source>
        <dbReference type="HAMAP-Rule" id="MF_00238"/>
    </source>
</evidence>
<sequence>MSNTNTDSGSNAETSQESAPVITVDGPSGSGKGTISQILATKLGYHLLDSGALYRLTALSVLKNDIDTNDIEAVAKAALELDVVFEPQIDGEQKVLLNGQDVGVELRLDETSEMASKVAAIPEVRDALLIRQKKFRQSPGLVADGRDMGTVVFPDAKHKVFLTASPEVRAERRHKQLIEKGVDANISHLLKGIIERDERDRTRTVAPLVPAEGAFVVDSSTISIDEVVQQIFDFIGFSE</sequence>
<evidence type="ECO:0000256" key="4">
    <source>
        <dbReference type="ARBA" id="ARBA00022777"/>
    </source>
</evidence>
<dbReference type="AlphaFoldDB" id="A0A318D2M0"/>
<dbReference type="GO" id="GO:0005829">
    <property type="term" value="C:cytosol"/>
    <property type="evidence" value="ECO:0007669"/>
    <property type="project" value="TreeGrafter"/>
</dbReference>
<organism evidence="11 12">
    <name type="scientific">Kangiella spongicola</name>
    <dbReference type="NCBI Taxonomy" id="796379"/>
    <lineage>
        <taxon>Bacteria</taxon>
        <taxon>Pseudomonadati</taxon>
        <taxon>Pseudomonadota</taxon>
        <taxon>Gammaproteobacteria</taxon>
        <taxon>Kangiellales</taxon>
        <taxon>Kangiellaceae</taxon>
        <taxon>Kangiella</taxon>
    </lineage>
</organism>
<dbReference type="InterPro" id="IPR003136">
    <property type="entry name" value="Cytidylate_kin"/>
</dbReference>
<keyword evidence="3 8" id="KW-0547">Nucleotide-binding</keyword>
<name>A0A318D2M0_9GAMM</name>
<comment type="similarity">
    <text evidence="1 8">Belongs to the cytidylate kinase family. Type 1 subfamily.</text>
</comment>
<evidence type="ECO:0000256" key="3">
    <source>
        <dbReference type="ARBA" id="ARBA00022741"/>
    </source>
</evidence>
<dbReference type="PANTHER" id="PTHR21299">
    <property type="entry name" value="CYTIDYLATE KINASE/PANTOATE-BETA-ALANINE LIGASE"/>
    <property type="match status" value="1"/>
</dbReference>
<dbReference type="CDD" id="cd02020">
    <property type="entry name" value="CMPK"/>
    <property type="match status" value="1"/>
</dbReference>
<dbReference type="Proteomes" id="UP000247689">
    <property type="component" value="Unassembled WGS sequence"/>
</dbReference>
<dbReference type="Gene3D" id="3.40.50.300">
    <property type="entry name" value="P-loop containing nucleotide triphosphate hydrolases"/>
    <property type="match status" value="1"/>
</dbReference>
<dbReference type="RefSeq" id="WP_110200866.1">
    <property type="nucleotide sequence ID" value="NZ_QICH01000002.1"/>
</dbReference>
<keyword evidence="4 8" id="KW-0418">Kinase</keyword>
<dbReference type="InterPro" id="IPR027417">
    <property type="entry name" value="P-loop_NTPase"/>
</dbReference>
<dbReference type="OrthoDB" id="9807434at2"/>
<dbReference type="EC" id="2.7.4.25" evidence="8"/>
<gene>
    <name evidence="8" type="primary">cmk</name>
    <name evidence="11" type="ORF">DL796_06315</name>
</gene>
<keyword evidence="12" id="KW-1185">Reference proteome</keyword>
<dbReference type="EMBL" id="QICH01000002">
    <property type="protein sequence ID" value="PXF63063.1"/>
    <property type="molecule type" value="Genomic_DNA"/>
</dbReference>
<feature type="compositionally biased region" description="Polar residues" evidence="9">
    <location>
        <begin position="1"/>
        <end position="18"/>
    </location>
</feature>
<dbReference type="GO" id="GO:0036430">
    <property type="term" value="F:CMP kinase activity"/>
    <property type="evidence" value="ECO:0007669"/>
    <property type="project" value="RHEA"/>
</dbReference>
<evidence type="ECO:0000256" key="7">
    <source>
        <dbReference type="ARBA" id="ARBA00048478"/>
    </source>
</evidence>
<evidence type="ECO:0000256" key="5">
    <source>
        <dbReference type="ARBA" id="ARBA00022840"/>
    </source>
</evidence>
<keyword evidence="5 8" id="KW-0067">ATP-binding</keyword>
<dbReference type="InterPro" id="IPR011994">
    <property type="entry name" value="Cytidylate_kinase_dom"/>
</dbReference>
<protein>
    <recommendedName>
        <fullName evidence="8">Cytidylate kinase</fullName>
        <shortName evidence="8">CK</shortName>
        <ecNumber evidence="8">2.7.4.25</ecNumber>
    </recommendedName>
    <alternativeName>
        <fullName evidence="8">Cytidine monophosphate kinase</fullName>
        <shortName evidence="8">CMP kinase</shortName>
    </alternativeName>
</protein>
<dbReference type="GO" id="GO:0005524">
    <property type="term" value="F:ATP binding"/>
    <property type="evidence" value="ECO:0007669"/>
    <property type="project" value="UniProtKB-UniRule"/>
</dbReference>
<comment type="subcellular location">
    <subcellularLocation>
        <location evidence="8">Cytoplasm</location>
    </subcellularLocation>
</comment>
<dbReference type="SUPFAM" id="SSF52540">
    <property type="entry name" value="P-loop containing nucleoside triphosphate hydrolases"/>
    <property type="match status" value="1"/>
</dbReference>
<dbReference type="PANTHER" id="PTHR21299:SF2">
    <property type="entry name" value="CYTIDYLATE KINASE"/>
    <property type="match status" value="1"/>
</dbReference>
<feature type="binding site" evidence="8">
    <location>
        <begin position="26"/>
        <end position="34"/>
    </location>
    <ligand>
        <name>ATP</name>
        <dbReference type="ChEBI" id="CHEBI:30616"/>
    </ligand>
</feature>
<dbReference type="GO" id="GO:0006220">
    <property type="term" value="P:pyrimidine nucleotide metabolic process"/>
    <property type="evidence" value="ECO:0007669"/>
    <property type="project" value="UniProtKB-UniRule"/>
</dbReference>
<dbReference type="NCBIfam" id="TIGR00017">
    <property type="entry name" value="cmk"/>
    <property type="match status" value="1"/>
</dbReference>
<evidence type="ECO:0000256" key="1">
    <source>
        <dbReference type="ARBA" id="ARBA00009427"/>
    </source>
</evidence>
<evidence type="ECO:0000313" key="12">
    <source>
        <dbReference type="Proteomes" id="UP000247689"/>
    </source>
</evidence>
<feature type="domain" description="Cytidylate kinase" evidence="10">
    <location>
        <begin position="22"/>
        <end position="234"/>
    </location>
</feature>
<evidence type="ECO:0000256" key="9">
    <source>
        <dbReference type="SAM" id="MobiDB-lite"/>
    </source>
</evidence>
<evidence type="ECO:0000259" key="10">
    <source>
        <dbReference type="Pfam" id="PF02224"/>
    </source>
</evidence>
<evidence type="ECO:0000256" key="2">
    <source>
        <dbReference type="ARBA" id="ARBA00022679"/>
    </source>
</evidence>
<dbReference type="GO" id="GO:0036431">
    <property type="term" value="F:dCMP kinase activity"/>
    <property type="evidence" value="ECO:0007669"/>
    <property type="project" value="InterPro"/>
</dbReference>
<reference evidence="11 12" key="1">
    <citation type="submission" date="2018-05" db="EMBL/GenBank/DDBJ databases">
        <title>Kangiella spongicola genome sequence.</title>
        <authorList>
            <person name="Maclea K.S."/>
            <person name="Goen A.E."/>
            <person name="Kelley C."/>
            <person name="Underriner A."/>
            <person name="Silverwood T."/>
            <person name="Trachtenberg A.M."/>
        </authorList>
    </citation>
    <scope>NUCLEOTIDE SEQUENCE [LARGE SCALE GENOMIC DNA]</scope>
    <source>
        <strain evidence="11 12">ATCC BAA-2076</strain>
    </source>
</reference>